<dbReference type="PANTHER" id="PTHR28594:SF1">
    <property type="entry name" value="ATR-INTERACTING PROTEIN"/>
    <property type="match status" value="1"/>
</dbReference>
<proteinExistence type="predicted"/>
<evidence type="ECO:0000256" key="1">
    <source>
        <dbReference type="SAM" id="Coils"/>
    </source>
</evidence>
<sequence length="827" mass="96808">MLNQNRYRFTIKESQKKNINFKEVANVDPKIDEKDDDFLDISDTELIRASQAVESQLKFTNNVHHATSNAITIFSQFTQNACDEKSNFPISNPNTHIKEMEDDLKHQLKQLRSTNMQKDGEVKILRDKLRRFEQEMQKMRTEKIDLIKKLQQQQDETKRSFQKQIEYKELENQFKSQEIVELTMKYKVLESSVKKNPNTVVLASTPLVNQKIQQSKSAPLKRSAQFTNDIENENPDIKRALLSNRCNRPTKPINHLDRWKNSKRVFELNVRDREIRLSNSSNLIYKLTDKITQLSYFLKEIASGKASKDFIQNIRDLSVFLKNLFCVKIESMNIETVDFICSKLNDELFKLFNLSKINCDSRQQIDIVCLLFENLCRLFLVRFDIQIDSENLKQASQLKDNFILLIKQFLDILNLNLCSSKDIIYYANLSLFNVLLDMFNFVLYSLTQIKSNSKTQTHYLNLIESFHSISRTSTSVDQSSVNNDEECCIFQLIFDKISSFFTDTSYILDQNEKVKSHNELSKGESNQPEIITTIGDEAKHSKIDFKLENKISENYLMNNSLSEVDDILQSQVEPVSPQNEEPNIQHVLDTVQAHNSSQEPIIFENLKLECFYKLMHFIYNYQIVQSIGHNAIKLDLIESTEQIKQETSCKKRKIYQSMSNLENQEKQSFHNACICFKNILNSFLSLLDYLFGDKSYCLDRNESKPLDSSIYFLENNYEHETDQYKSLLLLIGLNVFMSMTNVDKLGKDISVNRIKLGFINPVMEDYKIKNFLCLTKIFESEFTINDEEKMEVDQTKQMKQKYLSNSFNSLKSLFKNCVDDYFDFTKN</sequence>
<dbReference type="PANTHER" id="PTHR28594">
    <property type="entry name" value="ATR-INTERACTING PROTEIN"/>
    <property type="match status" value="1"/>
</dbReference>
<evidence type="ECO:0000313" key="3">
    <source>
        <dbReference type="Proteomes" id="UP000276133"/>
    </source>
</evidence>
<protein>
    <submittedName>
        <fullName evidence="2">ATR-interacting-like isoform X2</fullName>
    </submittedName>
</protein>
<dbReference type="GO" id="GO:0006281">
    <property type="term" value="P:DNA repair"/>
    <property type="evidence" value="ECO:0007669"/>
    <property type="project" value="TreeGrafter"/>
</dbReference>
<name>A0A3M7T812_BRAPC</name>
<keyword evidence="1" id="KW-0175">Coiled coil</keyword>
<dbReference type="GO" id="GO:0000077">
    <property type="term" value="P:DNA damage checkpoint signaling"/>
    <property type="evidence" value="ECO:0007669"/>
    <property type="project" value="InterPro"/>
</dbReference>
<reference evidence="2 3" key="1">
    <citation type="journal article" date="2018" name="Sci. Rep.">
        <title>Genomic signatures of local adaptation to the degree of environmental predictability in rotifers.</title>
        <authorList>
            <person name="Franch-Gras L."/>
            <person name="Hahn C."/>
            <person name="Garcia-Roger E.M."/>
            <person name="Carmona M.J."/>
            <person name="Serra M."/>
            <person name="Gomez A."/>
        </authorList>
    </citation>
    <scope>NUCLEOTIDE SEQUENCE [LARGE SCALE GENOMIC DNA]</scope>
    <source>
        <strain evidence="2">HYR1</strain>
    </source>
</reference>
<accession>A0A3M7T812</accession>
<feature type="coiled-coil region" evidence="1">
    <location>
        <begin position="97"/>
        <end position="156"/>
    </location>
</feature>
<dbReference type="InterPro" id="IPR033349">
    <property type="entry name" value="ATRIP"/>
</dbReference>
<dbReference type="OrthoDB" id="10587268at2759"/>
<comment type="caution">
    <text evidence="2">The sequence shown here is derived from an EMBL/GenBank/DDBJ whole genome shotgun (WGS) entry which is preliminary data.</text>
</comment>
<organism evidence="2 3">
    <name type="scientific">Brachionus plicatilis</name>
    <name type="common">Marine rotifer</name>
    <name type="synonym">Brachionus muelleri</name>
    <dbReference type="NCBI Taxonomy" id="10195"/>
    <lineage>
        <taxon>Eukaryota</taxon>
        <taxon>Metazoa</taxon>
        <taxon>Spiralia</taxon>
        <taxon>Gnathifera</taxon>
        <taxon>Rotifera</taxon>
        <taxon>Eurotatoria</taxon>
        <taxon>Monogononta</taxon>
        <taxon>Pseudotrocha</taxon>
        <taxon>Ploima</taxon>
        <taxon>Brachionidae</taxon>
        <taxon>Brachionus</taxon>
    </lineage>
</organism>
<dbReference type="EMBL" id="REGN01000166">
    <property type="protein sequence ID" value="RNA43988.1"/>
    <property type="molecule type" value="Genomic_DNA"/>
</dbReference>
<evidence type="ECO:0000313" key="2">
    <source>
        <dbReference type="EMBL" id="RNA43988.1"/>
    </source>
</evidence>
<gene>
    <name evidence="2" type="ORF">BpHYR1_032081</name>
</gene>
<keyword evidence="3" id="KW-1185">Reference proteome</keyword>
<dbReference type="AlphaFoldDB" id="A0A3M7T812"/>
<dbReference type="Proteomes" id="UP000276133">
    <property type="component" value="Unassembled WGS sequence"/>
</dbReference>